<dbReference type="RefSeq" id="WP_005868677.1">
    <property type="nucleotide sequence ID" value="NZ_AKFS01000078.1"/>
</dbReference>
<evidence type="ECO:0000313" key="1">
    <source>
        <dbReference type="EMBL" id="EJF47598.1"/>
    </source>
</evidence>
<reference evidence="1 2" key="1">
    <citation type="submission" date="2012-05" db="EMBL/GenBank/DDBJ databases">
        <authorList>
            <person name="Harkins D.M."/>
            <person name="Madupu R."/>
            <person name="Durkin A.S."/>
            <person name="Torralba M."/>
            <person name="Methe B."/>
            <person name="Sutton G.G."/>
            <person name="Nelson K.E."/>
        </authorList>
    </citation>
    <scope>NUCLEOTIDE SEQUENCE [LARGE SCALE GENOMIC DNA]</scope>
    <source>
        <strain evidence="1 2">F0490</strain>
    </source>
</reference>
<comment type="caution">
    <text evidence="1">The sequence shown here is derived from an EMBL/GenBank/DDBJ whole genome shotgun (WGS) entry which is preliminary data.</text>
</comment>
<dbReference type="PATRIC" id="fig|1125717.3.peg.566"/>
<dbReference type="AlphaFoldDB" id="J1HPR3"/>
<gene>
    <name evidence="1" type="ORF">HMPREF1317_0454</name>
</gene>
<dbReference type="InterPro" id="IPR046268">
    <property type="entry name" value="DUF6301"/>
</dbReference>
<proteinExistence type="predicted"/>
<evidence type="ECO:0000313" key="2">
    <source>
        <dbReference type="Proteomes" id="UP000004578"/>
    </source>
</evidence>
<dbReference type="EMBL" id="AKFS01000078">
    <property type="protein sequence ID" value="EJF47598.1"/>
    <property type="molecule type" value="Genomic_DNA"/>
</dbReference>
<protein>
    <submittedName>
        <fullName evidence="1">Uncharacterized protein</fullName>
    </submittedName>
</protein>
<dbReference type="Pfam" id="PF19818">
    <property type="entry name" value="DUF6301"/>
    <property type="match status" value="1"/>
</dbReference>
<keyword evidence="2" id="KW-1185">Reference proteome</keyword>
<organism evidence="1 2">
    <name type="scientific">Schaalia georgiae F0490</name>
    <dbReference type="NCBI Taxonomy" id="1125717"/>
    <lineage>
        <taxon>Bacteria</taxon>
        <taxon>Bacillati</taxon>
        <taxon>Actinomycetota</taxon>
        <taxon>Actinomycetes</taxon>
        <taxon>Actinomycetales</taxon>
        <taxon>Actinomycetaceae</taxon>
        <taxon>Schaalia</taxon>
    </lineage>
</organism>
<name>J1HPR3_9ACTO</name>
<dbReference type="Proteomes" id="UP000004578">
    <property type="component" value="Unassembled WGS sequence"/>
</dbReference>
<sequence length="176" mass="19514">MGNDFTFRVVGERRFVEVVDAWVGHTWPMPVEEAVALCMGFGWEQSPQNPRVFTSDAIPDEASSFFTHVRGFVNMFKMPVTDIADEGSWDRAAVEARAVFERFAGLLGDHYGVAPALEVEDDGGSRSAEFFLPNGVYLNLGANQGSVSLVLYSPDEARFLREERERQSLGMPAVDS</sequence>
<accession>J1HPR3</accession>